<organism evidence="4 5">
    <name type="scientific">Taibaiella lutea</name>
    <dbReference type="NCBI Taxonomy" id="2608001"/>
    <lineage>
        <taxon>Bacteria</taxon>
        <taxon>Pseudomonadati</taxon>
        <taxon>Bacteroidota</taxon>
        <taxon>Chitinophagia</taxon>
        <taxon>Chitinophagales</taxon>
        <taxon>Chitinophagaceae</taxon>
        <taxon>Taibaiella</taxon>
    </lineage>
</organism>
<proteinExistence type="predicted"/>
<name>A0A5M6CKN7_9BACT</name>
<evidence type="ECO:0000313" key="5">
    <source>
        <dbReference type="Proteomes" id="UP000323632"/>
    </source>
</evidence>
<dbReference type="Proteomes" id="UP000323632">
    <property type="component" value="Unassembled WGS sequence"/>
</dbReference>
<dbReference type="Gene3D" id="3.30.565.10">
    <property type="entry name" value="Histidine kinase-like ATPase, C-terminal domain"/>
    <property type="match status" value="1"/>
</dbReference>
<keyword evidence="4" id="KW-0418">Kinase</keyword>
<dbReference type="PANTHER" id="PTHR34220">
    <property type="entry name" value="SENSOR HISTIDINE KINASE YPDA"/>
    <property type="match status" value="1"/>
</dbReference>
<dbReference type="Pfam" id="PF06580">
    <property type="entry name" value="His_kinase"/>
    <property type="match status" value="1"/>
</dbReference>
<dbReference type="GO" id="GO:0016020">
    <property type="term" value="C:membrane"/>
    <property type="evidence" value="ECO:0007669"/>
    <property type="project" value="InterPro"/>
</dbReference>
<sequence>MSQQINLVFFILFGIAILLVATMIGLFLVFSRKKNQIIEAGLKKELELKIHQYEVELKALRSQMNPHFVHNSLNAIQYYIQRNEVEISENYLVKFSKLIRLFFEYSGKQNITIQQEIELLQNYLYLEKLRFEAKLNYEFHIDERLDIECQQIPSMLLQPIVENAVNHGIFHKEEEGNISVSFVYLDHQSFVVTIEDDGIGMTRSKAILKNNSNGHQHRSSNVIRDRIELLNQSKSWEITFDTHEKMPEQGSGTTITISFSQKN</sequence>
<dbReference type="InterPro" id="IPR003594">
    <property type="entry name" value="HATPase_dom"/>
</dbReference>
<evidence type="ECO:0000259" key="2">
    <source>
        <dbReference type="Pfam" id="PF02518"/>
    </source>
</evidence>
<dbReference type="RefSeq" id="WP_150033445.1">
    <property type="nucleotide sequence ID" value="NZ_VWSH01000003.1"/>
</dbReference>
<dbReference type="Pfam" id="PF02518">
    <property type="entry name" value="HATPase_c"/>
    <property type="match status" value="1"/>
</dbReference>
<dbReference type="SUPFAM" id="SSF55874">
    <property type="entry name" value="ATPase domain of HSP90 chaperone/DNA topoisomerase II/histidine kinase"/>
    <property type="match status" value="1"/>
</dbReference>
<comment type="caution">
    <text evidence="4">The sequence shown here is derived from an EMBL/GenBank/DDBJ whole genome shotgun (WGS) entry which is preliminary data.</text>
</comment>
<keyword evidence="4" id="KW-0808">Transferase</keyword>
<dbReference type="GO" id="GO:0000155">
    <property type="term" value="F:phosphorelay sensor kinase activity"/>
    <property type="evidence" value="ECO:0007669"/>
    <property type="project" value="InterPro"/>
</dbReference>
<evidence type="ECO:0000259" key="3">
    <source>
        <dbReference type="Pfam" id="PF06580"/>
    </source>
</evidence>
<accession>A0A5M6CKN7</accession>
<reference evidence="4 5" key="1">
    <citation type="submission" date="2019-09" db="EMBL/GenBank/DDBJ databases">
        <title>Genome sequence and assembly of Taibaiella sp.</title>
        <authorList>
            <person name="Chhetri G."/>
        </authorList>
    </citation>
    <scope>NUCLEOTIDE SEQUENCE [LARGE SCALE GENOMIC DNA]</scope>
    <source>
        <strain evidence="4 5">KVB11</strain>
    </source>
</reference>
<feature type="domain" description="Histidine kinase/HSP90-like ATPase" evidence="2">
    <location>
        <begin position="157"/>
        <end position="260"/>
    </location>
</feature>
<feature type="domain" description="Signal transduction histidine kinase internal region" evidence="3">
    <location>
        <begin position="56"/>
        <end position="135"/>
    </location>
</feature>
<evidence type="ECO:0000256" key="1">
    <source>
        <dbReference type="SAM" id="Phobius"/>
    </source>
</evidence>
<dbReference type="InterPro" id="IPR050640">
    <property type="entry name" value="Bact_2-comp_sensor_kinase"/>
</dbReference>
<dbReference type="InterPro" id="IPR010559">
    <property type="entry name" value="Sig_transdc_His_kin_internal"/>
</dbReference>
<dbReference type="AlphaFoldDB" id="A0A5M6CKN7"/>
<keyword evidence="5" id="KW-1185">Reference proteome</keyword>
<feature type="transmembrane region" description="Helical" evidence="1">
    <location>
        <begin position="7"/>
        <end position="30"/>
    </location>
</feature>
<keyword evidence="1" id="KW-0472">Membrane</keyword>
<dbReference type="InterPro" id="IPR036890">
    <property type="entry name" value="HATPase_C_sf"/>
</dbReference>
<dbReference type="PANTHER" id="PTHR34220:SF7">
    <property type="entry name" value="SENSOR HISTIDINE KINASE YPDA"/>
    <property type="match status" value="1"/>
</dbReference>
<protein>
    <submittedName>
        <fullName evidence="4">Histidine kinase transcriptional regulator protein</fullName>
    </submittedName>
</protein>
<keyword evidence="1" id="KW-0812">Transmembrane</keyword>
<evidence type="ECO:0000313" key="4">
    <source>
        <dbReference type="EMBL" id="KAA5533699.1"/>
    </source>
</evidence>
<dbReference type="EMBL" id="VWSH01000003">
    <property type="protein sequence ID" value="KAA5533699.1"/>
    <property type="molecule type" value="Genomic_DNA"/>
</dbReference>
<gene>
    <name evidence="4" type="ORF">F0919_14275</name>
</gene>
<keyword evidence="1" id="KW-1133">Transmembrane helix</keyword>